<dbReference type="InterPro" id="IPR002347">
    <property type="entry name" value="SDR_fam"/>
</dbReference>
<dbReference type="GO" id="GO:0016614">
    <property type="term" value="F:oxidoreductase activity, acting on CH-OH group of donors"/>
    <property type="evidence" value="ECO:0007669"/>
    <property type="project" value="UniProtKB-ARBA"/>
</dbReference>
<dbReference type="PRINTS" id="PR00080">
    <property type="entry name" value="SDRFAMILY"/>
</dbReference>
<evidence type="ECO:0000256" key="2">
    <source>
        <dbReference type="ARBA" id="ARBA00022737"/>
    </source>
</evidence>
<dbReference type="PANTHER" id="PTHR48107:SF12">
    <property type="entry name" value="NAD DEPENDENT EPIMERASE_DEHYDRATASE FAMILY PROTEIN, EXPRESSED"/>
    <property type="match status" value="1"/>
</dbReference>
<keyword evidence="10" id="KW-1185">Reference proteome</keyword>
<proteinExistence type="inferred from homology"/>
<comment type="caution">
    <text evidence="9">The sequence shown here is derived from an EMBL/GenBank/DDBJ whole genome shotgun (WGS) entry which is preliminary data.</text>
</comment>
<keyword evidence="3" id="KW-0560">Oxidoreductase</keyword>
<dbReference type="FunFam" id="3.40.50.720:FF:000084">
    <property type="entry name" value="Short-chain dehydrogenase reductase"/>
    <property type="match status" value="1"/>
</dbReference>
<keyword evidence="2" id="KW-0677">Repeat</keyword>
<feature type="domain" description="Ketoreductase" evidence="8">
    <location>
        <begin position="19"/>
        <end position="198"/>
    </location>
</feature>
<dbReference type="Gene3D" id="3.40.50.720">
    <property type="entry name" value="NAD(P)-binding Rossmann-like Domain"/>
    <property type="match status" value="1"/>
</dbReference>
<evidence type="ECO:0000259" key="8">
    <source>
        <dbReference type="SMART" id="SM00822"/>
    </source>
</evidence>
<evidence type="ECO:0000256" key="3">
    <source>
        <dbReference type="ARBA" id="ARBA00023002"/>
    </source>
</evidence>
<evidence type="ECO:0000256" key="6">
    <source>
        <dbReference type="ARBA" id="ARBA00079187"/>
    </source>
</evidence>
<dbReference type="InterPro" id="IPR057326">
    <property type="entry name" value="KR_dom"/>
</dbReference>
<dbReference type="PROSITE" id="PS51375">
    <property type="entry name" value="PPR"/>
    <property type="match status" value="1"/>
</dbReference>
<accession>A0A5C7IBY2</accession>
<dbReference type="Gene3D" id="1.25.40.10">
    <property type="entry name" value="Tetratricopeptide repeat domain"/>
    <property type="match status" value="1"/>
</dbReference>
<dbReference type="EMBL" id="VAHF01000003">
    <property type="protein sequence ID" value="TXG66299.1"/>
    <property type="molecule type" value="Genomic_DNA"/>
</dbReference>
<dbReference type="AlphaFoldDB" id="A0A5C7IBY2"/>
<dbReference type="InterPro" id="IPR036291">
    <property type="entry name" value="NAD(P)-bd_dom_sf"/>
</dbReference>
<organism evidence="9 10">
    <name type="scientific">Acer yangbiense</name>
    <dbReference type="NCBI Taxonomy" id="1000413"/>
    <lineage>
        <taxon>Eukaryota</taxon>
        <taxon>Viridiplantae</taxon>
        <taxon>Streptophyta</taxon>
        <taxon>Embryophyta</taxon>
        <taxon>Tracheophyta</taxon>
        <taxon>Spermatophyta</taxon>
        <taxon>Magnoliopsida</taxon>
        <taxon>eudicotyledons</taxon>
        <taxon>Gunneridae</taxon>
        <taxon>Pentapetalae</taxon>
        <taxon>rosids</taxon>
        <taxon>malvids</taxon>
        <taxon>Sapindales</taxon>
        <taxon>Sapindaceae</taxon>
        <taxon>Hippocastanoideae</taxon>
        <taxon>Acereae</taxon>
        <taxon>Acer</taxon>
    </lineage>
</organism>
<dbReference type="Pfam" id="PF13041">
    <property type="entry name" value="PPR_2"/>
    <property type="match status" value="1"/>
</dbReference>
<dbReference type="InterPro" id="IPR011990">
    <property type="entry name" value="TPR-like_helical_dom_sf"/>
</dbReference>
<feature type="repeat" description="PPR" evidence="7">
    <location>
        <begin position="292"/>
        <end position="326"/>
    </location>
</feature>
<dbReference type="NCBIfam" id="TIGR00756">
    <property type="entry name" value="PPR"/>
    <property type="match status" value="1"/>
</dbReference>
<comment type="similarity">
    <text evidence="1">Belongs to the short-chain dehydrogenases/reductases (SDR) family.</text>
</comment>
<comment type="catalytic activity">
    <reaction evidence="4">
        <text>21-O-acetyl-isomeliandiol + A = (21S)-21-acetoxyl-apo-melianone + AH2</text>
        <dbReference type="Rhea" id="RHEA:80307"/>
        <dbReference type="ChEBI" id="CHEBI:13193"/>
        <dbReference type="ChEBI" id="CHEBI:17499"/>
        <dbReference type="ChEBI" id="CHEBI:231455"/>
        <dbReference type="ChEBI" id="CHEBI:231456"/>
    </reaction>
    <physiologicalReaction direction="left-to-right" evidence="4">
        <dbReference type="Rhea" id="RHEA:80308"/>
    </physiologicalReaction>
</comment>
<evidence type="ECO:0000256" key="1">
    <source>
        <dbReference type="ARBA" id="ARBA00006484"/>
    </source>
</evidence>
<dbReference type="Proteomes" id="UP000323000">
    <property type="component" value="Chromosome 3"/>
</dbReference>
<dbReference type="SUPFAM" id="SSF51735">
    <property type="entry name" value="NAD(P)-binding Rossmann-fold domains"/>
    <property type="match status" value="1"/>
</dbReference>
<evidence type="ECO:0000256" key="4">
    <source>
        <dbReference type="ARBA" id="ARBA00052082"/>
    </source>
</evidence>
<dbReference type="PANTHER" id="PTHR48107">
    <property type="entry name" value="NADPH-DEPENDENT ALDEHYDE REDUCTASE-LIKE PROTEIN, CHLOROPLASTIC-RELATED"/>
    <property type="match status" value="1"/>
</dbReference>
<dbReference type="SMART" id="SM00822">
    <property type="entry name" value="PKS_KR"/>
    <property type="match status" value="1"/>
</dbReference>
<dbReference type="InterPro" id="IPR002885">
    <property type="entry name" value="PPR_rpt"/>
</dbReference>
<name>A0A5C7IBY2_9ROSI</name>
<evidence type="ECO:0000256" key="7">
    <source>
        <dbReference type="PROSITE-ProRule" id="PRU00708"/>
    </source>
</evidence>
<protein>
    <recommendedName>
        <fullName evidence="5">(21S)-21-acetoxyl-apo-melianone synthase SDR</fullName>
    </recommendedName>
    <alternativeName>
        <fullName evidence="6">Short chain dehydrogenase-reductase</fullName>
    </alternativeName>
</protein>
<gene>
    <name evidence="9" type="ORF">EZV62_007574</name>
</gene>
<dbReference type="Pfam" id="PF13561">
    <property type="entry name" value="adh_short_C2"/>
    <property type="match status" value="1"/>
</dbReference>
<evidence type="ECO:0000313" key="10">
    <source>
        <dbReference type="Proteomes" id="UP000323000"/>
    </source>
</evidence>
<evidence type="ECO:0000256" key="5">
    <source>
        <dbReference type="ARBA" id="ARBA00071958"/>
    </source>
</evidence>
<sequence length="393" mass="41550">MAGETSKVQKSSSLPLEGRVAIVTGASGGIGKAIASHLQSLGARVAKADLLVSEINTSGTSPQPQAIAVRADISDPYQVKLLFDRTEQEFCSKIHILVNCAGVMDPKYPALANTSVEDWDKTFNVNTRGAFLCSKEAANRLARGGGGRIILISTSIVGGLFPGYGAYAASKAAVETMAKIMAKELKGSGITVNCVAPGSVATELFFAGKTEETVKRLVDTCPLGRLGQPEDVRKIVGFLAGDDGEWINGQIIRANGGSVFNVYKCSVLIDMYATLGKLSNAQGILRRFTQDDIVSWTAMVAGYVQHDMFAEALKTFGEMQNGGIQSDNIGFSTAISACAGKKKLKFINGNSTCPADAPTMKVGLQVINLSEFYGSQNNAARIFELKREIAAAG</sequence>
<reference evidence="10" key="1">
    <citation type="journal article" date="2019" name="Gigascience">
        <title>De novo genome assembly of the endangered Acer yangbiense, a plant species with extremely small populations endemic to Yunnan Province, China.</title>
        <authorList>
            <person name="Yang J."/>
            <person name="Wariss H.M."/>
            <person name="Tao L."/>
            <person name="Zhang R."/>
            <person name="Yun Q."/>
            <person name="Hollingsworth P."/>
            <person name="Dao Z."/>
            <person name="Luo G."/>
            <person name="Guo H."/>
            <person name="Ma Y."/>
            <person name="Sun W."/>
        </authorList>
    </citation>
    <scope>NUCLEOTIDE SEQUENCE [LARGE SCALE GENOMIC DNA]</scope>
    <source>
        <strain evidence="10">cv. Malutang</strain>
    </source>
</reference>
<dbReference type="PRINTS" id="PR00081">
    <property type="entry name" value="GDHRDH"/>
</dbReference>
<dbReference type="OrthoDB" id="1669814at2759"/>
<evidence type="ECO:0000313" key="9">
    <source>
        <dbReference type="EMBL" id="TXG66299.1"/>
    </source>
</evidence>